<keyword evidence="1" id="KW-1133">Transmembrane helix</keyword>
<feature type="domain" description="DUF6533" evidence="2">
    <location>
        <begin position="17"/>
        <end position="61"/>
    </location>
</feature>
<reference evidence="4" key="1">
    <citation type="submission" date="2014-04" db="EMBL/GenBank/DDBJ databases">
        <title>Evolutionary Origins and Diversification of the Mycorrhizal Mutualists.</title>
        <authorList>
            <consortium name="DOE Joint Genome Institute"/>
            <consortium name="Mycorrhizal Genomics Consortium"/>
            <person name="Kohler A."/>
            <person name="Kuo A."/>
            <person name="Nagy L.G."/>
            <person name="Floudas D."/>
            <person name="Copeland A."/>
            <person name="Barry K.W."/>
            <person name="Cichocki N."/>
            <person name="Veneault-Fourrey C."/>
            <person name="LaButti K."/>
            <person name="Lindquist E.A."/>
            <person name="Lipzen A."/>
            <person name="Lundell T."/>
            <person name="Morin E."/>
            <person name="Murat C."/>
            <person name="Riley R."/>
            <person name="Ohm R."/>
            <person name="Sun H."/>
            <person name="Tunlid A."/>
            <person name="Henrissat B."/>
            <person name="Grigoriev I.V."/>
            <person name="Hibbett D.S."/>
            <person name="Martin F."/>
        </authorList>
    </citation>
    <scope>NUCLEOTIDE SEQUENCE [LARGE SCALE GENOMIC DNA]</scope>
    <source>
        <strain evidence="4">FD-334 SS-4</strain>
    </source>
</reference>
<dbReference type="OrthoDB" id="3251775at2759"/>
<dbReference type="AlphaFoldDB" id="A0A0D2NGU3"/>
<sequence>MESEDTFFRQHATTCAYIGVGGLVFLFYDHLLTFADEVQYIWNAKHSFPKFLFLLVRYLVPAALIVHLYQLTGSVWKDDNADMIWFNLAVCLGIFCMAIGNFFVLLRLWVLCKRNTTVIAYTLVLFVSAQAGVIACAIVVLCGVTPSLSFDPFYKMCALQKRSILGALYLPPAILDAVSLLAVGWKATTAHPRTKNHIWRSLSTERFGYLLTLFLMRLINLGTTLFGPLHYVFLGLWYVPLHHARHLHNTPPKDPIADRTVFLFFMHSVIWAATTVTVSRLILDLRKNGVTAASAPDTLPPPMYLASLDSGILHHRAAASRPMYNTNPPSPINA</sequence>
<feature type="transmembrane region" description="Helical" evidence="1">
    <location>
        <begin position="84"/>
        <end position="106"/>
    </location>
</feature>
<feature type="transmembrane region" description="Helical" evidence="1">
    <location>
        <begin position="207"/>
        <end position="240"/>
    </location>
</feature>
<feature type="transmembrane region" description="Helical" evidence="1">
    <location>
        <begin position="118"/>
        <end position="148"/>
    </location>
</feature>
<evidence type="ECO:0000259" key="2">
    <source>
        <dbReference type="Pfam" id="PF20151"/>
    </source>
</evidence>
<dbReference type="Proteomes" id="UP000054270">
    <property type="component" value="Unassembled WGS sequence"/>
</dbReference>
<keyword evidence="1" id="KW-0472">Membrane</keyword>
<keyword evidence="1" id="KW-0812">Transmembrane</keyword>
<organism evidence="3 4">
    <name type="scientific">Hypholoma sublateritium (strain FD-334 SS-4)</name>
    <dbReference type="NCBI Taxonomy" id="945553"/>
    <lineage>
        <taxon>Eukaryota</taxon>
        <taxon>Fungi</taxon>
        <taxon>Dikarya</taxon>
        <taxon>Basidiomycota</taxon>
        <taxon>Agaricomycotina</taxon>
        <taxon>Agaricomycetes</taxon>
        <taxon>Agaricomycetidae</taxon>
        <taxon>Agaricales</taxon>
        <taxon>Agaricineae</taxon>
        <taxon>Strophariaceae</taxon>
        <taxon>Hypholoma</taxon>
    </lineage>
</organism>
<name>A0A0D2NGU3_HYPSF</name>
<feature type="transmembrane region" description="Helical" evidence="1">
    <location>
        <begin position="51"/>
        <end position="72"/>
    </location>
</feature>
<protein>
    <recommendedName>
        <fullName evidence="2">DUF6533 domain-containing protein</fullName>
    </recommendedName>
</protein>
<dbReference type="Pfam" id="PF20151">
    <property type="entry name" value="DUF6533"/>
    <property type="match status" value="1"/>
</dbReference>
<dbReference type="EMBL" id="KN817632">
    <property type="protein sequence ID" value="KJA15896.1"/>
    <property type="molecule type" value="Genomic_DNA"/>
</dbReference>
<evidence type="ECO:0000313" key="4">
    <source>
        <dbReference type="Proteomes" id="UP000054270"/>
    </source>
</evidence>
<feature type="transmembrane region" description="Helical" evidence="1">
    <location>
        <begin position="260"/>
        <end position="283"/>
    </location>
</feature>
<evidence type="ECO:0000256" key="1">
    <source>
        <dbReference type="SAM" id="Phobius"/>
    </source>
</evidence>
<proteinExistence type="predicted"/>
<keyword evidence="4" id="KW-1185">Reference proteome</keyword>
<gene>
    <name evidence="3" type="ORF">HYPSUDRAFT_207487</name>
</gene>
<dbReference type="InterPro" id="IPR045340">
    <property type="entry name" value="DUF6533"/>
</dbReference>
<accession>A0A0D2NGU3</accession>
<evidence type="ECO:0000313" key="3">
    <source>
        <dbReference type="EMBL" id="KJA15896.1"/>
    </source>
</evidence>
<feature type="transmembrane region" description="Helical" evidence="1">
    <location>
        <begin position="168"/>
        <end position="187"/>
    </location>
</feature>